<evidence type="ECO:0000313" key="2">
    <source>
        <dbReference type="Proteomes" id="UP001143856"/>
    </source>
</evidence>
<name>A0ACC1P9U0_9PEZI</name>
<sequence length="729" mass="81577">MEDARPRKRRRLDHPEATKTKLSGSDPFERRENDHDSGAPNAHPDEVVSHLGETALIETDDSAGVTLVCYGMLENLPIISIATASIIDSPAPVPAHFNEKGIVQRSSDGACVGRLEDRASRCLFRLHNEDHIEIQFMIKTVARQGYRNRTARPVALALAIIYGPEDLSDDAGDFLDRCNYILQDPFDCKRNVPYKNPHCLSTLFEAPRMTFELHGPDSGHSKFTLSNSLKALETTGYLPEWPQPAALKTELHRHQKQALGFLIMRERPENIEHIWQARTLKDGSSTYVNDITGSYQSTPPPVWNGGILADEMGLGKTLQMISLIVADRELQRQPQGLQYGSAANSHMATLVVVPLSLISVWEDQLSCHLHPSALSWGRHHRRSRLKFETCPDVVLTTYHTVQGEYKYNRGRDGFLFGLQWRRIILDEAHIIRNKTVTSSAISALRAVSRWAITGTPIQNSFADLAGLLSFLRFPPYDSARSFDKDIVEFFRSGDIEEGARRLKALCRPIMIRRPTSVVVLPNRQDLIQTVEFSAEERQEYLRIETSLQELPNDVASHSQAHLSILAIQLINKLRLFCSVGMCSITTIPVVGGQTAAIKSESEGSVEVVVASEVALGGTNCKECCQIIDIPDILSTTDALPLDLTAASRVHLLEPQWNPAIEEQALSRVHRMGQHRPVVTMRYVMKDSIEESVALVKEKKRLLGEILPQTAQTERLDGERSDLHTEPDRS</sequence>
<proteinExistence type="predicted"/>
<dbReference type="EMBL" id="JAPDGR010000583">
    <property type="protein sequence ID" value="KAJ2988978.1"/>
    <property type="molecule type" value="Genomic_DNA"/>
</dbReference>
<evidence type="ECO:0000313" key="1">
    <source>
        <dbReference type="EMBL" id="KAJ2988978.1"/>
    </source>
</evidence>
<comment type="caution">
    <text evidence="1">The sequence shown here is derived from an EMBL/GenBank/DDBJ whole genome shotgun (WGS) entry which is preliminary data.</text>
</comment>
<gene>
    <name evidence="1" type="ORF">NUW58_g3701</name>
</gene>
<dbReference type="Proteomes" id="UP001143856">
    <property type="component" value="Unassembled WGS sequence"/>
</dbReference>
<accession>A0ACC1P9U0</accession>
<protein>
    <submittedName>
        <fullName evidence="1">Uncharacterized protein</fullName>
    </submittedName>
</protein>
<keyword evidence="2" id="KW-1185">Reference proteome</keyword>
<organism evidence="1 2">
    <name type="scientific">Xylaria curta</name>
    <dbReference type="NCBI Taxonomy" id="42375"/>
    <lineage>
        <taxon>Eukaryota</taxon>
        <taxon>Fungi</taxon>
        <taxon>Dikarya</taxon>
        <taxon>Ascomycota</taxon>
        <taxon>Pezizomycotina</taxon>
        <taxon>Sordariomycetes</taxon>
        <taxon>Xylariomycetidae</taxon>
        <taxon>Xylariales</taxon>
        <taxon>Xylariaceae</taxon>
        <taxon>Xylaria</taxon>
    </lineage>
</organism>
<reference evidence="1" key="1">
    <citation type="submission" date="2022-10" db="EMBL/GenBank/DDBJ databases">
        <title>Genome Sequence of Xylaria curta.</title>
        <authorList>
            <person name="Buettner E."/>
        </authorList>
    </citation>
    <scope>NUCLEOTIDE SEQUENCE</scope>
    <source>
        <strain evidence="1">Babe10</strain>
    </source>
</reference>